<dbReference type="InterPro" id="IPR051450">
    <property type="entry name" value="Gfo/Idh/MocA_Oxidoreductases"/>
</dbReference>
<proteinExistence type="predicted"/>
<dbReference type="PANTHER" id="PTHR43377:SF12">
    <property type="entry name" value="BINDING ROSSMANN FOLD OXIDOREDUCTASE, PUTATIVE (AFU_ORTHOLOGUE AFUA_3G11840)-RELATED"/>
    <property type="match status" value="1"/>
</dbReference>
<keyword evidence="2" id="KW-1185">Reference proteome</keyword>
<reference evidence="1" key="1">
    <citation type="journal article" date="2021" name="Nat. Commun.">
        <title>Genetic determinants of endophytism in the Arabidopsis root mycobiome.</title>
        <authorList>
            <person name="Mesny F."/>
            <person name="Miyauchi S."/>
            <person name="Thiergart T."/>
            <person name="Pickel B."/>
            <person name="Atanasova L."/>
            <person name="Karlsson M."/>
            <person name="Huettel B."/>
            <person name="Barry K.W."/>
            <person name="Haridas S."/>
            <person name="Chen C."/>
            <person name="Bauer D."/>
            <person name="Andreopoulos W."/>
            <person name="Pangilinan J."/>
            <person name="LaButti K."/>
            <person name="Riley R."/>
            <person name="Lipzen A."/>
            <person name="Clum A."/>
            <person name="Drula E."/>
            <person name="Henrissat B."/>
            <person name="Kohler A."/>
            <person name="Grigoriev I.V."/>
            <person name="Martin F.M."/>
            <person name="Hacquard S."/>
        </authorList>
    </citation>
    <scope>NUCLEOTIDE SEQUENCE</scope>
    <source>
        <strain evidence="1">MPI-CAGE-AT-0147</strain>
    </source>
</reference>
<evidence type="ECO:0000313" key="1">
    <source>
        <dbReference type="EMBL" id="KAH7143524.1"/>
    </source>
</evidence>
<dbReference type="PANTHER" id="PTHR43377">
    <property type="entry name" value="BILIVERDIN REDUCTASE A"/>
    <property type="match status" value="1"/>
</dbReference>
<gene>
    <name evidence="1" type="ORF">EDB81DRAFT_759967</name>
</gene>
<accession>A0A9P9ETD0</accession>
<dbReference type="EMBL" id="JAGMUV010000009">
    <property type="protein sequence ID" value="KAH7143524.1"/>
    <property type="molecule type" value="Genomic_DNA"/>
</dbReference>
<evidence type="ECO:0008006" key="3">
    <source>
        <dbReference type="Google" id="ProtNLM"/>
    </source>
</evidence>
<sequence>MTPVKSLLSKLTKRNDQTTAPSLLTKSCHDVDFLLWMLCSSEEAGQGEPHLPSTVSSSGSLHLFRKSRKPATAGSATNCMRCPLGDSGCSFSAKNIYLEIQSRNWFGGCVFESDNNVCDDQYVKITWPELTQPAKTATLHMVAQTKKMGSRYSNIYGELGEVHADSRQIVVEDFSTGETKTHYPHIEGMGHGGGDQVLVRQFVLACDRVKNHGWEAPRAQNELIACTLDEVLRSYAMVFAA</sequence>
<dbReference type="OrthoDB" id="2129491at2759"/>
<protein>
    <recommendedName>
        <fullName evidence="3">Gfo/Idh/MocA-like oxidoreductase C-terminal domain-containing protein</fullName>
    </recommendedName>
</protein>
<dbReference type="Proteomes" id="UP000738349">
    <property type="component" value="Unassembled WGS sequence"/>
</dbReference>
<dbReference type="AlphaFoldDB" id="A0A9P9ETD0"/>
<name>A0A9P9ETD0_9HYPO</name>
<evidence type="ECO:0000313" key="2">
    <source>
        <dbReference type="Proteomes" id="UP000738349"/>
    </source>
</evidence>
<comment type="caution">
    <text evidence="1">The sequence shown here is derived from an EMBL/GenBank/DDBJ whole genome shotgun (WGS) entry which is preliminary data.</text>
</comment>
<organism evidence="1 2">
    <name type="scientific">Dactylonectria macrodidyma</name>
    <dbReference type="NCBI Taxonomy" id="307937"/>
    <lineage>
        <taxon>Eukaryota</taxon>
        <taxon>Fungi</taxon>
        <taxon>Dikarya</taxon>
        <taxon>Ascomycota</taxon>
        <taxon>Pezizomycotina</taxon>
        <taxon>Sordariomycetes</taxon>
        <taxon>Hypocreomycetidae</taxon>
        <taxon>Hypocreales</taxon>
        <taxon>Nectriaceae</taxon>
        <taxon>Dactylonectria</taxon>
    </lineage>
</organism>